<keyword evidence="2" id="KW-1185">Reference proteome</keyword>
<accession>A0A9P7FI59</accession>
<dbReference type="AlphaFoldDB" id="A0A9P7FI59"/>
<name>A0A9P7FI59_9AGAM</name>
<reference evidence="1" key="1">
    <citation type="journal article" date="2020" name="New Phytol.">
        <title>Comparative genomics reveals dynamic genome evolution in host specialist ectomycorrhizal fungi.</title>
        <authorList>
            <person name="Lofgren L.A."/>
            <person name="Nguyen N.H."/>
            <person name="Vilgalys R."/>
            <person name="Ruytinx J."/>
            <person name="Liao H.L."/>
            <person name="Branco S."/>
            <person name="Kuo A."/>
            <person name="LaButti K."/>
            <person name="Lipzen A."/>
            <person name="Andreopoulos W."/>
            <person name="Pangilinan J."/>
            <person name="Riley R."/>
            <person name="Hundley H."/>
            <person name="Na H."/>
            <person name="Barry K."/>
            <person name="Grigoriev I.V."/>
            <person name="Stajich J.E."/>
            <person name="Kennedy P.G."/>
        </authorList>
    </citation>
    <scope>NUCLEOTIDE SEQUENCE</scope>
    <source>
        <strain evidence="1">FC423</strain>
    </source>
</reference>
<organism evidence="1 2">
    <name type="scientific">Suillus discolor</name>
    <dbReference type="NCBI Taxonomy" id="1912936"/>
    <lineage>
        <taxon>Eukaryota</taxon>
        <taxon>Fungi</taxon>
        <taxon>Dikarya</taxon>
        <taxon>Basidiomycota</taxon>
        <taxon>Agaricomycotina</taxon>
        <taxon>Agaricomycetes</taxon>
        <taxon>Agaricomycetidae</taxon>
        <taxon>Boletales</taxon>
        <taxon>Suillineae</taxon>
        <taxon>Suillaceae</taxon>
        <taxon>Suillus</taxon>
    </lineage>
</organism>
<evidence type="ECO:0000313" key="1">
    <source>
        <dbReference type="EMBL" id="KAG2117015.1"/>
    </source>
</evidence>
<proteinExistence type="predicted"/>
<dbReference type="GeneID" id="64706115"/>
<protein>
    <submittedName>
        <fullName evidence="1">Uncharacterized protein</fullName>
    </submittedName>
</protein>
<dbReference type="RefSeq" id="XP_041297904.1">
    <property type="nucleotide sequence ID" value="XM_041443856.1"/>
</dbReference>
<comment type="caution">
    <text evidence="1">The sequence shown here is derived from an EMBL/GenBank/DDBJ whole genome shotgun (WGS) entry which is preliminary data.</text>
</comment>
<sequence>MQLGSAAVIIFENTFYLWGQQRYRLEQESVYPIRIALQQYIASPNAAAVREALSSAVHTYEAGFSHWIAGSARRSQRKAELIDTIFEVVLQHRLYLEVQAN</sequence>
<dbReference type="OrthoDB" id="2671741at2759"/>
<dbReference type="EMBL" id="JABBWM010000005">
    <property type="protein sequence ID" value="KAG2117015.1"/>
    <property type="molecule type" value="Genomic_DNA"/>
</dbReference>
<evidence type="ECO:0000313" key="2">
    <source>
        <dbReference type="Proteomes" id="UP000823399"/>
    </source>
</evidence>
<gene>
    <name evidence="1" type="ORF">F5147DRAFT_833348</name>
</gene>
<dbReference type="Proteomes" id="UP000823399">
    <property type="component" value="Unassembled WGS sequence"/>
</dbReference>